<dbReference type="Gramene" id="KRH53072">
    <property type="protein sequence ID" value="KRH53072"/>
    <property type="gene ID" value="GLYMA_06G103800"/>
</dbReference>
<dbReference type="AlphaFoldDB" id="A0A0R0JF19"/>
<proteinExistence type="predicted"/>
<evidence type="ECO:0000256" key="1">
    <source>
        <dbReference type="SAM" id="MobiDB-lite"/>
    </source>
</evidence>
<feature type="region of interest" description="Disordered" evidence="1">
    <location>
        <begin position="71"/>
        <end position="91"/>
    </location>
</feature>
<protein>
    <submittedName>
        <fullName evidence="2 3">Uncharacterized protein</fullName>
    </submittedName>
</protein>
<dbReference type="InParanoid" id="A0A0R0JF19"/>
<dbReference type="EMBL" id="CM000839">
    <property type="protein sequence ID" value="KRH53072.1"/>
    <property type="molecule type" value="Genomic_DNA"/>
</dbReference>
<dbReference type="Proteomes" id="UP000008827">
    <property type="component" value="Chromosome 6"/>
</dbReference>
<keyword evidence="4" id="KW-1185">Reference proteome</keyword>
<gene>
    <name evidence="2" type="ORF">GLYMA_06G103800</name>
</gene>
<organism evidence="2">
    <name type="scientific">Glycine max</name>
    <name type="common">Soybean</name>
    <name type="synonym">Glycine hispida</name>
    <dbReference type="NCBI Taxonomy" id="3847"/>
    <lineage>
        <taxon>Eukaryota</taxon>
        <taxon>Viridiplantae</taxon>
        <taxon>Streptophyta</taxon>
        <taxon>Embryophyta</taxon>
        <taxon>Tracheophyta</taxon>
        <taxon>Spermatophyta</taxon>
        <taxon>Magnoliopsida</taxon>
        <taxon>eudicotyledons</taxon>
        <taxon>Gunneridae</taxon>
        <taxon>Pentapetalae</taxon>
        <taxon>rosids</taxon>
        <taxon>fabids</taxon>
        <taxon>Fabales</taxon>
        <taxon>Fabaceae</taxon>
        <taxon>Papilionoideae</taxon>
        <taxon>50 kb inversion clade</taxon>
        <taxon>NPAAA clade</taxon>
        <taxon>indigoferoid/millettioid clade</taxon>
        <taxon>Phaseoleae</taxon>
        <taxon>Glycine</taxon>
        <taxon>Glycine subgen. Soja</taxon>
    </lineage>
</organism>
<reference evidence="2" key="3">
    <citation type="submission" date="2018-07" db="EMBL/GenBank/DDBJ databases">
        <title>WGS assembly of Glycine max.</title>
        <authorList>
            <person name="Schmutz J."/>
            <person name="Cannon S."/>
            <person name="Schlueter J."/>
            <person name="Ma J."/>
            <person name="Mitros T."/>
            <person name="Nelson W."/>
            <person name="Hyten D."/>
            <person name="Song Q."/>
            <person name="Thelen J."/>
            <person name="Cheng J."/>
            <person name="Xu D."/>
            <person name="Hellsten U."/>
            <person name="May G."/>
            <person name="Yu Y."/>
            <person name="Sakurai T."/>
            <person name="Umezawa T."/>
            <person name="Bhattacharyya M."/>
            <person name="Sandhu D."/>
            <person name="Valliyodan B."/>
            <person name="Lindquist E."/>
            <person name="Peto M."/>
            <person name="Grant D."/>
            <person name="Shu S."/>
            <person name="Goodstein D."/>
            <person name="Barry K."/>
            <person name="Futrell-Griggs M."/>
            <person name="Abernathy B."/>
            <person name="Du J."/>
            <person name="Tian Z."/>
            <person name="Zhu L."/>
            <person name="Gill N."/>
            <person name="Joshi T."/>
            <person name="Libault M."/>
            <person name="Sethuraman A."/>
            <person name="Zhang X."/>
            <person name="Shinozaki K."/>
            <person name="Nguyen H."/>
            <person name="Wing R."/>
            <person name="Cregan P."/>
            <person name="Specht J."/>
            <person name="Grimwood J."/>
            <person name="Rokhsar D."/>
            <person name="Stacey G."/>
            <person name="Shoemaker R."/>
            <person name="Jackson S."/>
        </authorList>
    </citation>
    <scope>NUCLEOTIDE SEQUENCE</scope>
    <source>
        <tissue evidence="2">Callus</tissue>
    </source>
</reference>
<name>A0A0R0JF19_SOYBN</name>
<reference evidence="2 3" key="1">
    <citation type="journal article" date="2010" name="Nature">
        <title>Genome sequence of the palaeopolyploid soybean.</title>
        <authorList>
            <person name="Schmutz J."/>
            <person name="Cannon S.B."/>
            <person name="Schlueter J."/>
            <person name="Ma J."/>
            <person name="Mitros T."/>
            <person name="Nelson W."/>
            <person name="Hyten D.L."/>
            <person name="Song Q."/>
            <person name="Thelen J.J."/>
            <person name="Cheng J."/>
            <person name="Xu D."/>
            <person name="Hellsten U."/>
            <person name="May G.D."/>
            <person name="Yu Y."/>
            <person name="Sakurai T."/>
            <person name="Umezawa T."/>
            <person name="Bhattacharyya M.K."/>
            <person name="Sandhu D."/>
            <person name="Valliyodan B."/>
            <person name="Lindquist E."/>
            <person name="Peto M."/>
            <person name="Grant D."/>
            <person name="Shu S."/>
            <person name="Goodstein D."/>
            <person name="Barry K."/>
            <person name="Futrell-Griggs M."/>
            <person name="Abernathy B."/>
            <person name="Du J."/>
            <person name="Tian Z."/>
            <person name="Zhu L."/>
            <person name="Gill N."/>
            <person name="Joshi T."/>
            <person name="Libault M."/>
            <person name="Sethuraman A."/>
            <person name="Zhang X.-C."/>
            <person name="Shinozaki K."/>
            <person name="Nguyen H.T."/>
            <person name="Wing R.A."/>
            <person name="Cregan P."/>
            <person name="Specht J."/>
            <person name="Grimwood J."/>
            <person name="Rokhsar D."/>
            <person name="Stacey G."/>
            <person name="Shoemaker R.C."/>
            <person name="Jackson S.A."/>
        </authorList>
    </citation>
    <scope>NUCLEOTIDE SEQUENCE [LARGE SCALE GENOMIC DNA]</scope>
    <source>
        <strain evidence="3">cv. Williams 82</strain>
        <tissue evidence="2">Callus</tissue>
    </source>
</reference>
<reference evidence="3" key="2">
    <citation type="submission" date="2018-02" db="UniProtKB">
        <authorList>
            <consortium name="EnsemblPlants"/>
        </authorList>
    </citation>
    <scope>IDENTIFICATION</scope>
    <source>
        <strain evidence="3">Williams 82</strain>
    </source>
</reference>
<accession>A0A0R0JF19</accession>
<evidence type="ECO:0000313" key="2">
    <source>
        <dbReference type="EMBL" id="KRH53072.1"/>
    </source>
</evidence>
<dbReference type="EnsemblPlants" id="KRH53072">
    <property type="protein sequence ID" value="KRH53072"/>
    <property type="gene ID" value="GLYMA_06G103800"/>
</dbReference>
<evidence type="ECO:0000313" key="4">
    <source>
        <dbReference type="Proteomes" id="UP000008827"/>
    </source>
</evidence>
<evidence type="ECO:0000313" key="3">
    <source>
        <dbReference type="EnsemblPlants" id="KRH53072"/>
    </source>
</evidence>
<sequence length="131" mass="15010">MQQKTKPKPPSLMSRMTHPHKVYPPRAARGDFRWGRFSDVLPQESWSVRLIRIVFEMYEGASWEFLHWSKRKKPNNTTSPSSSASSSRRRQRVCVHSPSTSCCFISNYGSGFVVVCGEFHGGFVVVRVCSR</sequence>